<comment type="similarity">
    <text evidence="6">Belongs to the RING-type zinc finger family. ATL subfamily.</text>
</comment>
<keyword evidence="8" id="KW-0812">Transmembrane</keyword>
<evidence type="ECO:0000256" key="3">
    <source>
        <dbReference type="ARBA" id="ARBA00022723"/>
    </source>
</evidence>
<evidence type="ECO:0000256" key="7">
    <source>
        <dbReference type="PROSITE-ProRule" id="PRU00175"/>
    </source>
</evidence>
<keyword evidence="3" id="KW-0479">Metal-binding</keyword>
<dbReference type="Pfam" id="PF13639">
    <property type="entry name" value="zf-RING_2"/>
    <property type="match status" value="1"/>
</dbReference>
<dbReference type="EMBL" id="RWGY01000011">
    <property type="protein sequence ID" value="TVU33252.1"/>
    <property type="molecule type" value="Genomic_DNA"/>
</dbReference>
<feature type="domain" description="RING-type" evidence="9">
    <location>
        <begin position="231"/>
        <end position="273"/>
    </location>
</feature>
<dbReference type="SMART" id="SM00184">
    <property type="entry name" value="RING"/>
    <property type="match status" value="1"/>
</dbReference>
<dbReference type="InterPro" id="IPR053238">
    <property type="entry name" value="RING-H2_zinc_finger"/>
</dbReference>
<dbReference type="Gramene" id="TVU33252">
    <property type="protein sequence ID" value="TVU33252"/>
    <property type="gene ID" value="EJB05_25043"/>
</dbReference>
<evidence type="ECO:0000256" key="4">
    <source>
        <dbReference type="ARBA" id="ARBA00022771"/>
    </source>
</evidence>
<protein>
    <recommendedName>
        <fullName evidence="2">RING-type E3 ubiquitin transferase</fullName>
        <ecNumber evidence="2">2.3.2.27</ecNumber>
    </recommendedName>
</protein>
<evidence type="ECO:0000256" key="6">
    <source>
        <dbReference type="ARBA" id="ARBA00024209"/>
    </source>
</evidence>
<keyword evidence="8" id="KW-1133">Transmembrane helix</keyword>
<dbReference type="InterPro" id="IPR013083">
    <property type="entry name" value="Znf_RING/FYVE/PHD"/>
</dbReference>
<feature type="transmembrane region" description="Helical" evidence="8">
    <location>
        <begin position="7"/>
        <end position="28"/>
    </location>
</feature>
<dbReference type="PROSITE" id="PS50089">
    <property type="entry name" value="ZF_RING_2"/>
    <property type="match status" value="1"/>
</dbReference>
<dbReference type="OrthoDB" id="8062037at2759"/>
<evidence type="ECO:0000313" key="10">
    <source>
        <dbReference type="EMBL" id="TVU33252.1"/>
    </source>
</evidence>
<dbReference type="EC" id="2.3.2.27" evidence="2"/>
<evidence type="ECO:0000313" key="11">
    <source>
        <dbReference type="Proteomes" id="UP000324897"/>
    </source>
</evidence>
<evidence type="ECO:0000256" key="2">
    <source>
        <dbReference type="ARBA" id="ARBA00012483"/>
    </source>
</evidence>
<name>A0A5J9VAG3_9POAL</name>
<sequence length="285" mass="31061">MDRPSRLCALIVNTVCAAFMALFIYLLVRSTNRNPEVLDLFIFLLAYVVFLYLYFVVCCGCIPFTGAEASRCPALCREALARWLCGSSRSDGAVDRGAEDELQVVAREPPRMPVAAVVSAYKQGHGGGEALECAVCLGELEKGQMVRVVPRSHRLFVSLHAYVLFFYVFKLCRDELARCLGGSHGNGAAVDHGAEDELRALSREPPRMPVAAAAVGAYKHGHGGGGEALECAVCLGELEKGQMVRRLPVCLHVFHHECVGRWLRDHTTCPVCRCSALQPPDGDLV</sequence>
<accession>A0A5J9VAG3</accession>
<dbReference type="Proteomes" id="UP000324897">
    <property type="component" value="Chromosome 1"/>
</dbReference>
<feature type="non-terminal residue" evidence="10">
    <location>
        <position position="1"/>
    </location>
</feature>
<evidence type="ECO:0000256" key="5">
    <source>
        <dbReference type="ARBA" id="ARBA00022833"/>
    </source>
</evidence>
<evidence type="ECO:0000256" key="8">
    <source>
        <dbReference type="SAM" id="Phobius"/>
    </source>
</evidence>
<dbReference type="InterPro" id="IPR001841">
    <property type="entry name" value="Znf_RING"/>
</dbReference>
<reference evidence="10 11" key="1">
    <citation type="journal article" date="2019" name="Sci. Rep.">
        <title>A high-quality genome of Eragrostis curvula grass provides insights into Poaceae evolution and supports new strategies to enhance forage quality.</title>
        <authorList>
            <person name="Carballo J."/>
            <person name="Santos B.A.C.M."/>
            <person name="Zappacosta D."/>
            <person name="Garbus I."/>
            <person name="Selva J.P."/>
            <person name="Gallo C.A."/>
            <person name="Diaz A."/>
            <person name="Albertini E."/>
            <person name="Caccamo M."/>
            <person name="Echenique V."/>
        </authorList>
    </citation>
    <scope>NUCLEOTIDE SEQUENCE [LARGE SCALE GENOMIC DNA]</scope>
    <source>
        <strain evidence="11">cv. Victoria</strain>
        <tissue evidence="10">Leaf</tissue>
    </source>
</reference>
<comment type="caution">
    <text evidence="10">The sequence shown here is derived from an EMBL/GenBank/DDBJ whole genome shotgun (WGS) entry which is preliminary data.</text>
</comment>
<proteinExistence type="inferred from homology"/>
<feature type="transmembrane region" description="Helical" evidence="8">
    <location>
        <begin position="40"/>
        <end position="62"/>
    </location>
</feature>
<dbReference type="SUPFAM" id="SSF57850">
    <property type="entry name" value="RING/U-box"/>
    <property type="match status" value="1"/>
</dbReference>
<dbReference type="PANTHER" id="PTHR14155">
    <property type="entry name" value="RING FINGER DOMAIN-CONTAINING"/>
    <property type="match status" value="1"/>
</dbReference>
<keyword evidence="4 7" id="KW-0863">Zinc-finger</keyword>
<evidence type="ECO:0000256" key="1">
    <source>
        <dbReference type="ARBA" id="ARBA00000900"/>
    </source>
</evidence>
<keyword evidence="5" id="KW-0862">Zinc</keyword>
<dbReference type="PANTHER" id="PTHR14155:SF627">
    <property type="entry name" value="OS06G0192800 PROTEIN"/>
    <property type="match status" value="1"/>
</dbReference>
<dbReference type="GO" id="GO:0008270">
    <property type="term" value="F:zinc ion binding"/>
    <property type="evidence" value="ECO:0007669"/>
    <property type="project" value="UniProtKB-KW"/>
</dbReference>
<dbReference type="Gene3D" id="3.30.40.10">
    <property type="entry name" value="Zinc/RING finger domain, C3HC4 (zinc finger)"/>
    <property type="match status" value="1"/>
</dbReference>
<organism evidence="10 11">
    <name type="scientific">Eragrostis curvula</name>
    <name type="common">weeping love grass</name>
    <dbReference type="NCBI Taxonomy" id="38414"/>
    <lineage>
        <taxon>Eukaryota</taxon>
        <taxon>Viridiplantae</taxon>
        <taxon>Streptophyta</taxon>
        <taxon>Embryophyta</taxon>
        <taxon>Tracheophyta</taxon>
        <taxon>Spermatophyta</taxon>
        <taxon>Magnoliopsida</taxon>
        <taxon>Liliopsida</taxon>
        <taxon>Poales</taxon>
        <taxon>Poaceae</taxon>
        <taxon>PACMAD clade</taxon>
        <taxon>Chloridoideae</taxon>
        <taxon>Eragrostideae</taxon>
        <taxon>Eragrostidinae</taxon>
        <taxon>Eragrostis</taxon>
    </lineage>
</organism>
<dbReference type="AlphaFoldDB" id="A0A5J9VAG3"/>
<comment type="catalytic activity">
    <reaction evidence="1">
        <text>S-ubiquitinyl-[E2 ubiquitin-conjugating enzyme]-L-cysteine + [acceptor protein]-L-lysine = [E2 ubiquitin-conjugating enzyme]-L-cysteine + N(6)-ubiquitinyl-[acceptor protein]-L-lysine.</text>
        <dbReference type="EC" id="2.3.2.27"/>
    </reaction>
</comment>
<evidence type="ECO:0000259" key="9">
    <source>
        <dbReference type="PROSITE" id="PS50089"/>
    </source>
</evidence>
<gene>
    <name evidence="10" type="ORF">EJB05_25043</name>
</gene>
<keyword evidence="11" id="KW-1185">Reference proteome</keyword>
<dbReference type="GO" id="GO:0061630">
    <property type="term" value="F:ubiquitin protein ligase activity"/>
    <property type="evidence" value="ECO:0007669"/>
    <property type="project" value="UniProtKB-EC"/>
</dbReference>
<keyword evidence="8" id="KW-0472">Membrane</keyword>